<reference evidence="2 3" key="1">
    <citation type="submission" date="2019-05" db="EMBL/GenBank/DDBJ databases">
        <authorList>
            <person name="Chen C."/>
        </authorList>
    </citation>
    <scope>NUCLEOTIDE SEQUENCE [LARGE SCALE GENOMIC DNA]</scope>
    <source>
        <strain evidence="2 3">HB172198</strain>
    </source>
</reference>
<evidence type="ECO:0000313" key="2">
    <source>
        <dbReference type="EMBL" id="QCT01740.1"/>
    </source>
</evidence>
<dbReference type="EMBL" id="CP040396">
    <property type="protein sequence ID" value="QCT01740.1"/>
    <property type="molecule type" value="Genomic_DNA"/>
</dbReference>
<evidence type="ECO:0000256" key="1">
    <source>
        <dbReference type="SAM" id="MobiDB-lite"/>
    </source>
</evidence>
<keyword evidence="3" id="KW-1185">Reference proteome</keyword>
<name>A0A4P8XJL7_9BACL</name>
<sequence>MSFDDLLKDLKGEKENADNPAQVPLSQLFNDSFMRRHTRHESFAAFNEKGKFEVTTYEDVDQIPEELFERHIARETNFKNWDEMLNTAQKEHTA</sequence>
<accession>A0A4P8XJL7</accession>
<dbReference type="AlphaFoldDB" id="A0A4P8XJL7"/>
<dbReference type="KEGG" id="palo:E6C60_1022"/>
<protein>
    <submittedName>
        <fullName evidence="2">Uncharacterized protein</fullName>
    </submittedName>
</protein>
<gene>
    <name evidence="2" type="ORF">E6C60_1022</name>
</gene>
<dbReference type="Proteomes" id="UP000300879">
    <property type="component" value="Chromosome"/>
</dbReference>
<proteinExistence type="predicted"/>
<dbReference type="OrthoDB" id="2889017at2"/>
<evidence type="ECO:0000313" key="3">
    <source>
        <dbReference type="Proteomes" id="UP000300879"/>
    </source>
</evidence>
<feature type="compositionally biased region" description="Basic and acidic residues" evidence="1">
    <location>
        <begin position="1"/>
        <end position="17"/>
    </location>
</feature>
<organism evidence="2 3">
    <name type="scientific">Paenibacillus algicola</name>
    <dbReference type="NCBI Taxonomy" id="2565926"/>
    <lineage>
        <taxon>Bacteria</taxon>
        <taxon>Bacillati</taxon>
        <taxon>Bacillota</taxon>
        <taxon>Bacilli</taxon>
        <taxon>Bacillales</taxon>
        <taxon>Paenibacillaceae</taxon>
        <taxon>Paenibacillus</taxon>
    </lineage>
</organism>
<feature type="region of interest" description="Disordered" evidence="1">
    <location>
        <begin position="1"/>
        <end position="23"/>
    </location>
</feature>